<comment type="caution">
    <text evidence="1">The sequence shown here is derived from an EMBL/GenBank/DDBJ whole genome shotgun (WGS) entry which is preliminary data.</text>
</comment>
<organism evidence="1 2">
    <name type="scientific">Cercospora berteroae</name>
    <dbReference type="NCBI Taxonomy" id="357750"/>
    <lineage>
        <taxon>Eukaryota</taxon>
        <taxon>Fungi</taxon>
        <taxon>Dikarya</taxon>
        <taxon>Ascomycota</taxon>
        <taxon>Pezizomycotina</taxon>
        <taxon>Dothideomycetes</taxon>
        <taxon>Dothideomycetidae</taxon>
        <taxon>Mycosphaerellales</taxon>
        <taxon>Mycosphaerellaceae</taxon>
        <taxon>Cercospora</taxon>
    </lineage>
</organism>
<gene>
    <name evidence="1" type="ORF">CBER1_02897</name>
</gene>
<accession>A0A2S6BQF2</accession>
<dbReference type="Proteomes" id="UP000237631">
    <property type="component" value="Unassembled WGS sequence"/>
</dbReference>
<proteinExistence type="predicted"/>
<reference evidence="2" key="1">
    <citation type="journal article" date="2017" name="bioRxiv">
        <title>Conservation of a gene cluster reveals novel cercosporin biosynthetic mechanisms and extends production to the genus Colletotrichum.</title>
        <authorList>
            <person name="de Jonge R."/>
            <person name="Ebert M.K."/>
            <person name="Huitt-Roehl C.R."/>
            <person name="Pal P."/>
            <person name="Suttle J.C."/>
            <person name="Spanner R.E."/>
            <person name="Neubauer J.D."/>
            <person name="Jurick W.M.II."/>
            <person name="Stott K.A."/>
            <person name="Secor G.A."/>
            <person name="Thomma B.P.H.J."/>
            <person name="Van de Peer Y."/>
            <person name="Townsend C.A."/>
            <person name="Bolton M.D."/>
        </authorList>
    </citation>
    <scope>NUCLEOTIDE SEQUENCE [LARGE SCALE GENOMIC DNA]</scope>
    <source>
        <strain evidence="2">CBS538.71</strain>
    </source>
</reference>
<evidence type="ECO:0000313" key="2">
    <source>
        <dbReference type="Proteomes" id="UP000237631"/>
    </source>
</evidence>
<sequence length="304" mass="33928">MASEATSLATDEQLTSVLELQERHASLPDGLSNEAAQAVGDRTAYTDPSLLELSQFEISVTGAQVTTFGHQRALLNRIPASRLALGAKYDASTYKPTFVHDTLALPGSLAQLLLGKGSAEDMIPRMTPGILPGVHAHIDLDTKQPILVRSSQPEDYVQGMLVFGLGKEARDVLRAYYGRFAHRRRSQVELEVRVGEDGQYHLERRAIWAYVWLKSSKIDGCKVSSYDNGCPNWNLEQFLEGKLCARPPLRIEQCARGDEDEDGYIGREVIEYESEPEEDEREREVVHSGPGLLDYQRASYFTGW</sequence>
<dbReference type="OrthoDB" id="1044435at2759"/>
<evidence type="ECO:0000313" key="1">
    <source>
        <dbReference type="EMBL" id="PPJ49713.1"/>
    </source>
</evidence>
<dbReference type="Gene3D" id="3.10.490.10">
    <property type="entry name" value="Gamma-glutamyl cyclotransferase-like"/>
    <property type="match status" value="1"/>
</dbReference>
<dbReference type="EMBL" id="PNEN01001799">
    <property type="protein sequence ID" value="PPJ49713.1"/>
    <property type="molecule type" value="Genomic_DNA"/>
</dbReference>
<protein>
    <submittedName>
        <fullName evidence="1">Uncharacterized protein</fullName>
    </submittedName>
</protein>
<dbReference type="AlphaFoldDB" id="A0A2S6BQF2"/>
<keyword evidence="2" id="KW-1185">Reference proteome</keyword>
<name>A0A2S6BQF2_9PEZI</name>